<dbReference type="InterPro" id="IPR014942">
    <property type="entry name" value="AbiEii"/>
</dbReference>
<proteinExistence type="predicted"/>
<dbReference type="Gene3D" id="3.10.450.620">
    <property type="entry name" value="JHP933, nucleotidyltransferase-like core domain"/>
    <property type="match status" value="1"/>
</dbReference>
<protein>
    <recommendedName>
        <fullName evidence="2">Nucleotidyl transferase AbiEii/AbiGii toxin family protein</fullName>
    </recommendedName>
</protein>
<dbReference type="AlphaFoldDB" id="A0A445MU16"/>
<reference evidence="1" key="1">
    <citation type="submission" date="2018-01" db="EMBL/GenBank/DDBJ databases">
        <authorList>
            <person name="Regsiter A."/>
            <person name="William W."/>
        </authorList>
    </citation>
    <scope>NUCLEOTIDE SEQUENCE</scope>
    <source>
        <strain evidence="1">TRIP AH-1</strain>
    </source>
</reference>
<dbReference type="Pfam" id="PF08843">
    <property type="entry name" value="AbiEii"/>
    <property type="match status" value="1"/>
</dbReference>
<name>A0A445MU16_9BACT</name>
<organism evidence="1">
    <name type="scientific">uncultured Desulfobacterium sp</name>
    <dbReference type="NCBI Taxonomy" id="201089"/>
    <lineage>
        <taxon>Bacteria</taxon>
        <taxon>Pseudomonadati</taxon>
        <taxon>Thermodesulfobacteriota</taxon>
        <taxon>Desulfobacteria</taxon>
        <taxon>Desulfobacterales</taxon>
        <taxon>Desulfobacteriaceae</taxon>
        <taxon>Desulfobacterium</taxon>
        <taxon>environmental samples</taxon>
    </lineage>
</organism>
<accession>A0A445MU16</accession>
<sequence>MHQEAYIRHSESFQILLLDNLYSLSGSERIYFHGGTAIRWIYGGTRFSEDLDFVTELSASDIQTIIQGVSKKIHNSCVAQFGPGKSEQSHKKSREEAVKVFFIYRPENKRERVAVKLEFESLKHGSKPGIMKTVLRDLPQVAGMLTSGKLIMTYSSSVVLAETPEEILSDKIRAVYERAYLKGRDIYDIWWLTQKLRVKPSWTSTRAKLEMYQADFSSARDPAFFQHKKNDKEIISALKSDLPRFIPQDIFLVYQENNFEEFRNALKKVTADLLDQGLKKYLNERK</sequence>
<evidence type="ECO:0008006" key="2">
    <source>
        <dbReference type="Google" id="ProtNLM"/>
    </source>
</evidence>
<evidence type="ECO:0000313" key="1">
    <source>
        <dbReference type="EMBL" id="SPD72899.1"/>
    </source>
</evidence>
<dbReference type="EMBL" id="OJIN01000066">
    <property type="protein sequence ID" value="SPD72899.1"/>
    <property type="molecule type" value="Genomic_DNA"/>
</dbReference>
<gene>
    <name evidence="1" type="ORF">PITCH_A1580054</name>
</gene>